<dbReference type="GO" id="GO:0051701">
    <property type="term" value="P:biological process involved in interaction with host"/>
    <property type="evidence" value="ECO:0007669"/>
    <property type="project" value="TreeGrafter"/>
</dbReference>
<dbReference type="GO" id="GO:0071731">
    <property type="term" value="P:response to nitric oxide"/>
    <property type="evidence" value="ECO:0007669"/>
    <property type="project" value="TreeGrafter"/>
</dbReference>
<dbReference type="UniPathway" id="UPA00282"/>
<dbReference type="Gene3D" id="3.30.559.10">
    <property type="entry name" value="Chloramphenicol acetyltransferase-like domain"/>
    <property type="match status" value="1"/>
</dbReference>
<evidence type="ECO:0000256" key="7">
    <source>
        <dbReference type="ARBA" id="ARBA00022798"/>
    </source>
</evidence>
<comment type="similarity">
    <text evidence="3">Belongs to the long-chain O-acyltransferase family.</text>
</comment>
<evidence type="ECO:0000256" key="11">
    <source>
        <dbReference type="SAM" id="MobiDB-lite"/>
    </source>
</evidence>
<dbReference type="GO" id="GO:0005886">
    <property type="term" value="C:plasma membrane"/>
    <property type="evidence" value="ECO:0007669"/>
    <property type="project" value="TreeGrafter"/>
</dbReference>
<comment type="caution">
    <text evidence="13">The sequence shown here is derived from an EMBL/GenBank/DDBJ whole genome shotgun (WGS) entry which is preliminary data.</text>
</comment>
<evidence type="ECO:0000256" key="6">
    <source>
        <dbReference type="ARBA" id="ARBA00022679"/>
    </source>
</evidence>
<evidence type="ECO:0000256" key="4">
    <source>
        <dbReference type="ARBA" id="ARBA00013244"/>
    </source>
</evidence>
<dbReference type="InterPro" id="IPR023213">
    <property type="entry name" value="CAT-like_dom_sf"/>
</dbReference>
<dbReference type="PANTHER" id="PTHR31650">
    <property type="entry name" value="O-ACYLTRANSFERASE (WSD1-LIKE) FAMILY PROTEIN"/>
    <property type="match status" value="1"/>
</dbReference>
<evidence type="ECO:0000313" key="13">
    <source>
        <dbReference type="EMBL" id="MBB4887277.1"/>
    </source>
</evidence>
<dbReference type="Proteomes" id="UP000556436">
    <property type="component" value="Unassembled WGS sequence"/>
</dbReference>
<evidence type="ECO:0000256" key="1">
    <source>
        <dbReference type="ARBA" id="ARBA00004771"/>
    </source>
</evidence>
<evidence type="ECO:0000259" key="12">
    <source>
        <dbReference type="Pfam" id="PF03007"/>
    </source>
</evidence>
<evidence type="ECO:0000256" key="10">
    <source>
        <dbReference type="ARBA" id="ARBA00048109"/>
    </source>
</evidence>
<evidence type="ECO:0000313" key="14">
    <source>
        <dbReference type="Proteomes" id="UP000556436"/>
    </source>
</evidence>
<dbReference type="EMBL" id="JACHJG010000006">
    <property type="protein sequence ID" value="MBB4887277.1"/>
    <property type="molecule type" value="Genomic_DNA"/>
</dbReference>
<dbReference type="InterPro" id="IPR004255">
    <property type="entry name" value="O-acyltransferase_WSD1_N"/>
</dbReference>
<accession>A0A7W7LBR1</accession>
<name>A0A7W7LBR1_STRNE</name>
<feature type="domain" description="O-acyltransferase WSD1-like N-terminal" evidence="12">
    <location>
        <begin position="42"/>
        <end position="214"/>
    </location>
</feature>
<dbReference type="GO" id="GO:0001666">
    <property type="term" value="P:response to hypoxia"/>
    <property type="evidence" value="ECO:0007669"/>
    <property type="project" value="TreeGrafter"/>
</dbReference>
<keyword evidence="8" id="KW-0443">Lipid metabolism</keyword>
<keyword evidence="14" id="KW-1185">Reference proteome</keyword>
<evidence type="ECO:0000256" key="5">
    <source>
        <dbReference type="ARBA" id="ARBA00022516"/>
    </source>
</evidence>
<reference evidence="13 14" key="1">
    <citation type="submission" date="2020-08" db="EMBL/GenBank/DDBJ databases">
        <title>Genomic Encyclopedia of Type Strains, Phase III (KMG-III): the genomes of soil and plant-associated and newly described type strains.</title>
        <authorList>
            <person name="Whitman W."/>
        </authorList>
    </citation>
    <scope>NUCLEOTIDE SEQUENCE [LARGE SCALE GENOMIC DNA]</scope>
    <source>
        <strain evidence="13 14">CECT 3265</strain>
    </source>
</reference>
<dbReference type="InterPro" id="IPR045034">
    <property type="entry name" value="O-acyltransferase_WSD1-like"/>
</dbReference>
<protein>
    <recommendedName>
        <fullName evidence="4">diacylglycerol O-acyltransferase</fullName>
        <ecNumber evidence="4">2.3.1.20</ecNumber>
    </recommendedName>
</protein>
<evidence type="ECO:0000256" key="3">
    <source>
        <dbReference type="ARBA" id="ARBA00009587"/>
    </source>
</evidence>
<dbReference type="Pfam" id="PF03007">
    <property type="entry name" value="WS_DGAT_cat"/>
    <property type="match status" value="1"/>
</dbReference>
<comment type="pathway">
    <text evidence="2">Lipid metabolism.</text>
</comment>
<gene>
    <name evidence="13" type="ORF">FHS38_003331</name>
</gene>
<organism evidence="13 14">
    <name type="scientific">Streptomyces netropsis</name>
    <name type="common">Streptoverticillium netropsis</name>
    <dbReference type="NCBI Taxonomy" id="55404"/>
    <lineage>
        <taxon>Bacteria</taxon>
        <taxon>Bacillati</taxon>
        <taxon>Actinomycetota</taxon>
        <taxon>Actinomycetes</taxon>
        <taxon>Kitasatosporales</taxon>
        <taxon>Streptomycetaceae</taxon>
        <taxon>Streptomyces</taxon>
    </lineage>
</organism>
<proteinExistence type="inferred from homology"/>
<feature type="compositionally biased region" description="Basic and acidic residues" evidence="11">
    <location>
        <begin position="13"/>
        <end position="27"/>
    </location>
</feature>
<feature type="region of interest" description="Disordered" evidence="11">
    <location>
        <begin position="1"/>
        <end position="37"/>
    </location>
</feature>
<comment type="pathway">
    <text evidence="1">Glycerolipid metabolism; triacylglycerol biosynthesis.</text>
</comment>
<dbReference type="GO" id="GO:0004144">
    <property type="term" value="F:diacylglycerol O-acyltransferase activity"/>
    <property type="evidence" value="ECO:0007669"/>
    <property type="project" value="UniProtKB-EC"/>
</dbReference>
<dbReference type="GO" id="GO:0006071">
    <property type="term" value="P:glycerol metabolic process"/>
    <property type="evidence" value="ECO:0007669"/>
    <property type="project" value="UniProtKB-KW"/>
</dbReference>
<keyword evidence="7" id="KW-0319">Glycerol metabolism</keyword>
<dbReference type="SUPFAM" id="SSF52777">
    <property type="entry name" value="CoA-dependent acyltransferases"/>
    <property type="match status" value="1"/>
</dbReference>
<dbReference type="AlphaFoldDB" id="A0A7W7LBR1"/>
<keyword evidence="5" id="KW-0444">Lipid biosynthesis</keyword>
<evidence type="ECO:0000256" key="2">
    <source>
        <dbReference type="ARBA" id="ARBA00005189"/>
    </source>
</evidence>
<keyword evidence="9" id="KW-0012">Acyltransferase</keyword>
<dbReference type="GO" id="GO:0019432">
    <property type="term" value="P:triglyceride biosynthetic process"/>
    <property type="evidence" value="ECO:0007669"/>
    <property type="project" value="UniProtKB-UniPathway"/>
</dbReference>
<evidence type="ECO:0000256" key="9">
    <source>
        <dbReference type="ARBA" id="ARBA00023315"/>
    </source>
</evidence>
<comment type="catalytic activity">
    <reaction evidence="10">
        <text>an acyl-CoA + a 1,2-diacyl-sn-glycerol = a triacyl-sn-glycerol + CoA</text>
        <dbReference type="Rhea" id="RHEA:10868"/>
        <dbReference type="ChEBI" id="CHEBI:17815"/>
        <dbReference type="ChEBI" id="CHEBI:57287"/>
        <dbReference type="ChEBI" id="CHEBI:58342"/>
        <dbReference type="ChEBI" id="CHEBI:64615"/>
        <dbReference type="EC" id="2.3.1.20"/>
    </reaction>
</comment>
<keyword evidence="6" id="KW-0808">Transferase</keyword>
<sequence length="450" mass="48169">MTERTQDTSPDALADHTTDLPRPRRDPSGPQPVPYAAGIAMPPLDAWFHGQQSSEHLCMTAGLLAWFEGPPPPLSELRERVRRRWGAFPRLRLMPPAASSASAWPRWTPGPEVDTAAHVTAGPEGRHTTLEADTALLLARPLAPVRPPWHLHLLPSPGGFALLIRVHHALLDGKSLVTLLRTLLDVTAAPPPRAAARRPLAPSAEPTRRALTRALTDVLPKARPLPFHGPVDARRVLSFERVPKATLSAARDTLPSGRASTNAVFLAATAAALRTAGLAGRWPQLPGICAMVPVDVRAAEDADVLGNHYATIRVPLPTHRRPARRLAAVDSFTRRAALQGRAQAQALLVSRTRRRHGRLTDALGRYVASPVYSSLLCSSLATHAGPLALGAAPLVAVSGLPTLSTGHPVAVTMSLHGANAVVAVVTDHHHRNLAPRLSGLIHDEIHALRL</sequence>
<evidence type="ECO:0000256" key="8">
    <source>
        <dbReference type="ARBA" id="ARBA00023098"/>
    </source>
</evidence>
<dbReference type="RefSeq" id="WP_184734310.1">
    <property type="nucleotide sequence ID" value="NZ_BMRW01000002.1"/>
</dbReference>
<dbReference type="PANTHER" id="PTHR31650:SF1">
    <property type="entry name" value="WAX ESTER SYNTHASE_DIACYLGLYCEROL ACYLTRANSFERASE 4-RELATED"/>
    <property type="match status" value="1"/>
</dbReference>
<dbReference type="EC" id="2.3.1.20" evidence="4"/>